<sequence length="264" mass="27978">MSAPMTARTIDPHAPGIPFGRELVVELRKLVGTRGPWILLGVMGVIWLIVIAVVLGVPENPMTFGSTLNGFGITSRIFVGVLAILLVTSEWGQRAVLTTFTLEPRRERVLAAKLCAALLGALVVFALGVALAALVTAMRGGSFGGADEALRYYGIRALFDLLMAFAMAMAVLNTAGAVVAYLVLPEVVVPAILFFGSVAASDDYGRDSLFRSVGPWIYPQESMSVLQSANPGAQGWAQILVCAVIWIGLPGALGVYRVMTSEVK</sequence>
<dbReference type="Proteomes" id="UP000239814">
    <property type="component" value="Chromosome"/>
</dbReference>
<dbReference type="KEGG" id="git:C6V83_03050"/>
<feature type="transmembrane region" description="Helical" evidence="1">
    <location>
        <begin position="153"/>
        <end position="172"/>
    </location>
</feature>
<feature type="transmembrane region" description="Helical" evidence="1">
    <location>
        <begin position="236"/>
        <end position="256"/>
    </location>
</feature>
<accession>A0A2S0KCK1</accession>
<feature type="transmembrane region" description="Helical" evidence="1">
    <location>
        <begin position="70"/>
        <end position="89"/>
    </location>
</feature>
<reference evidence="2 3" key="1">
    <citation type="submission" date="2018-03" db="EMBL/GenBank/DDBJ databases">
        <title>Characteristics and genome of n-alkane degrading marine bacteria Gordonia iterans isolated from crude oil contaminated in Tae-an, South Korea.</title>
        <authorList>
            <person name="Lee S.-S."/>
            <person name="Kim H."/>
        </authorList>
    </citation>
    <scope>NUCLEOTIDE SEQUENCE [LARGE SCALE GENOMIC DNA]</scope>
    <source>
        <strain evidence="2 3">Co17</strain>
    </source>
</reference>
<keyword evidence="1" id="KW-1133">Transmembrane helix</keyword>
<keyword evidence="1" id="KW-0472">Membrane</keyword>
<dbReference type="AlphaFoldDB" id="A0A2S0KCK1"/>
<dbReference type="EMBL" id="CP027433">
    <property type="protein sequence ID" value="AVL99408.1"/>
    <property type="molecule type" value="Genomic_DNA"/>
</dbReference>
<evidence type="ECO:0000313" key="3">
    <source>
        <dbReference type="Proteomes" id="UP000239814"/>
    </source>
</evidence>
<feature type="transmembrane region" description="Helical" evidence="1">
    <location>
        <begin position="110"/>
        <end position="133"/>
    </location>
</feature>
<evidence type="ECO:0000313" key="2">
    <source>
        <dbReference type="EMBL" id="AVL99408.1"/>
    </source>
</evidence>
<evidence type="ECO:0000256" key="1">
    <source>
        <dbReference type="SAM" id="Phobius"/>
    </source>
</evidence>
<keyword evidence="1" id="KW-0812">Transmembrane</keyword>
<gene>
    <name evidence="2" type="ORF">C6V83_03050</name>
</gene>
<name>A0A2S0KCK1_9ACTN</name>
<keyword evidence="3" id="KW-1185">Reference proteome</keyword>
<feature type="transmembrane region" description="Helical" evidence="1">
    <location>
        <begin position="179"/>
        <end position="200"/>
    </location>
</feature>
<protein>
    <submittedName>
        <fullName evidence="2">ABC transporter permease</fullName>
    </submittedName>
</protein>
<proteinExistence type="predicted"/>
<feature type="transmembrane region" description="Helical" evidence="1">
    <location>
        <begin position="37"/>
        <end position="58"/>
    </location>
</feature>
<organism evidence="2 3">
    <name type="scientific">Gordonia iterans</name>
    <dbReference type="NCBI Taxonomy" id="1004901"/>
    <lineage>
        <taxon>Bacteria</taxon>
        <taxon>Bacillati</taxon>
        <taxon>Actinomycetota</taxon>
        <taxon>Actinomycetes</taxon>
        <taxon>Mycobacteriales</taxon>
        <taxon>Gordoniaceae</taxon>
        <taxon>Gordonia</taxon>
    </lineage>
</organism>